<dbReference type="InterPro" id="IPR030374">
    <property type="entry name" value="PABS"/>
</dbReference>
<dbReference type="SUPFAM" id="SSF53335">
    <property type="entry name" value="S-adenosyl-L-methionine-dependent methyltransferases"/>
    <property type="match status" value="1"/>
</dbReference>
<dbReference type="GO" id="GO:0006596">
    <property type="term" value="P:polyamine biosynthetic process"/>
    <property type="evidence" value="ECO:0007669"/>
    <property type="project" value="UniProtKB-UniRule"/>
</dbReference>
<evidence type="ECO:0000256" key="1">
    <source>
        <dbReference type="ARBA" id="ARBA00007867"/>
    </source>
</evidence>
<dbReference type="Proteomes" id="UP001139971">
    <property type="component" value="Unassembled WGS sequence"/>
</dbReference>
<reference evidence="6" key="1">
    <citation type="submission" date="2023-02" db="EMBL/GenBank/DDBJ databases">
        <title>Tahibacter soli sp. nov. isolated from soil.</title>
        <authorList>
            <person name="Baek J.H."/>
            <person name="Lee J.K."/>
            <person name="Choi D.G."/>
            <person name="Jeon C.O."/>
        </authorList>
    </citation>
    <scope>NUCLEOTIDE SEQUENCE</scope>
    <source>
        <strain evidence="6">BL</strain>
    </source>
</reference>
<dbReference type="PANTHER" id="PTHR43317:SF11">
    <property type="entry name" value="POLYAMINE AMINOPROPYLTRANSFERASE 2"/>
    <property type="match status" value="1"/>
</dbReference>
<dbReference type="RefSeq" id="WP_263541103.1">
    <property type="nucleotide sequence ID" value="NZ_JAOVZO020000011.1"/>
</dbReference>
<dbReference type="PANTHER" id="PTHR43317">
    <property type="entry name" value="THERMOSPERMINE SYNTHASE ACAULIS5"/>
    <property type="match status" value="1"/>
</dbReference>
<evidence type="ECO:0000313" key="6">
    <source>
        <dbReference type="EMBL" id="MDC8012530.1"/>
    </source>
</evidence>
<dbReference type="Gene3D" id="3.40.50.150">
    <property type="entry name" value="Vaccinia Virus protein VP39"/>
    <property type="match status" value="1"/>
</dbReference>
<keyword evidence="3 4" id="KW-0620">Polyamine biosynthesis</keyword>
<name>A0A9X3YJW6_9GAMM</name>
<protein>
    <submittedName>
        <fullName evidence="6">Fused MFS/spermidine synthase</fullName>
    </submittedName>
</protein>
<evidence type="ECO:0000313" key="7">
    <source>
        <dbReference type="Proteomes" id="UP001139971"/>
    </source>
</evidence>
<sequence>MAHPKPYLVETDAAISLHFTDGETQSRMWKREPDALVFDYTRLMMGFALFAPAVRDIAMIGLGGGSLAKFCHRYLPRARIDVVEINPHVIALRDTFRVPPDDRRFAIHADDGVRFVRAAQRRYDALLVDGYDANGMPAKLRAPSFVADCRAALRPDGLFVVNLNSDDANAMRLIATVRAAFGDRVLVVDDAVGGNRIVFAGAPLARRIGVIERPESLDREAWAQLVLPFARIRAVQHQWLVAGS</sequence>
<comment type="similarity">
    <text evidence="1">Belongs to the spermidine/spermine synthase family.</text>
</comment>
<evidence type="ECO:0000256" key="4">
    <source>
        <dbReference type="PROSITE-ProRule" id="PRU00354"/>
    </source>
</evidence>
<dbReference type="NCBIfam" id="NF037959">
    <property type="entry name" value="MFS_SpdSyn"/>
    <property type="match status" value="1"/>
</dbReference>
<keyword evidence="7" id="KW-1185">Reference proteome</keyword>
<evidence type="ECO:0000256" key="2">
    <source>
        <dbReference type="ARBA" id="ARBA00022679"/>
    </source>
</evidence>
<dbReference type="EMBL" id="JAOVZO020000011">
    <property type="protein sequence ID" value="MDC8012530.1"/>
    <property type="molecule type" value="Genomic_DNA"/>
</dbReference>
<feature type="active site" description="Proton acceptor" evidence="4">
    <location>
        <position position="129"/>
    </location>
</feature>
<dbReference type="InterPro" id="IPR029063">
    <property type="entry name" value="SAM-dependent_MTases_sf"/>
</dbReference>
<accession>A0A9X3YJW6</accession>
<organism evidence="6 7">
    <name type="scientific">Tahibacter soli</name>
    <dbReference type="NCBI Taxonomy" id="2983605"/>
    <lineage>
        <taxon>Bacteria</taxon>
        <taxon>Pseudomonadati</taxon>
        <taxon>Pseudomonadota</taxon>
        <taxon>Gammaproteobacteria</taxon>
        <taxon>Lysobacterales</taxon>
        <taxon>Rhodanobacteraceae</taxon>
        <taxon>Tahibacter</taxon>
    </lineage>
</organism>
<comment type="caution">
    <text evidence="6">The sequence shown here is derived from an EMBL/GenBank/DDBJ whole genome shotgun (WGS) entry which is preliminary data.</text>
</comment>
<evidence type="ECO:0000256" key="3">
    <source>
        <dbReference type="ARBA" id="ARBA00023115"/>
    </source>
</evidence>
<proteinExistence type="inferred from homology"/>
<dbReference type="GO" id="GO:0016740">
    <property type="term" value="F:transferase activity"/>
    <property type="evidence" value="ECO:0007669"/>
    <property type="project" value="UniProtKB-UniRule"/>
</dbReference>
<dbReference type="Pfam" id="PF01564">
    <property type="entry name" value="Spermine_synth"/>
    <property type="match status" value="1"/>
</dbReference>
<dbReference type="AlphaFoldDB" id="A0A9X3YJW6"/>
<gene>
    <name evidence="6" type="ORF">OD750_008215</name>
</gene>
<keyword evidence="2 4" id="KW-0808">Transferase</keyword>
<evidence type="ECO:0000259" key="5">
    <source>
        <dbReference type="PROSITE" id="PS51006"/>
    </source>
</evidence>
<feature type="domain" description="PABS" evidence="5">
    <location>
        <begin position="1"/>
        <end position="211"/>
    </location>
</feature>
<dbReference type="PROSITE" id="PS51006">
    <property type="entry name" value="PABS_2"/>
    <property type="match status" value="1"/>
</dbReference>